<sequence>MHNAQAPEDQGRTKVSDHNRCIVETCDSLNRLLSDVLPSCHDTCAGLDILKLRGSWDYDCKSLLQNHQDLLYMAAQSSTGFLHEQQRPGLALNIATHQEILIHAIQSSALSLAYHRELVASLSEALMPSATQLEAHCQLQRSQQLLQEHQQLLQLAVRSSDVAMRGGQSSRSLVQDIALASSLAAAPNVGIPAKGAAPCPTTSPGSSISGTISPTQSTATPPTPTASMLQAKLDSLVSSADT</sequence>
<gene>
    <name evidence="2" type="ORF">EGYM00163_LOCUS31727</name>
</gene>
<proteinExistence type="predicted"/>
<feature type="region of interest" description="Disordered" evidence="1">
    <location>
        <begin position="196"/>
        <end position="226"/>
    </location>
</feature>
<name>A0A7S4FZU1_9EUGL</name>
<reference evidence="2" key="1">
    <citation type="submission" date="2021-01" db="EMBL/GenBank/DDBJ databases">
        <authorList>
            <person name="Corre E."/>
            <person name="Pelletier E."/>
            <person name="Niang G."/>
            <person name="Scheremetjew M."/>
            <person name="Finn R."/>
            <person name="Kale V."/>
            <person name="Holt S."/>
            <person name="Cochrane G."/>
            <person name="Meng A."/>
            <person name="Brown T."/>
            <person name="Cohen L."/>
        </authorList>
    </citation>
    <scope>NUCLEOTIDE SEQUENCE</scope>
    <source>
        <strain evidence="2">CCMP1594</strain>
    </source>
</reference>
<protein>
    <submittedName>
        <fullName evidence="2">Uncharacterized protein</fullName>
    </submittedName>
</protein>
<dbReference type="AlphaFoldDB" id="A0A7S4FZU1"/>
<accession>A0A7S4FZU1</accession>
<evidence type="ECO:0000256" key="1">
    <source>
        <dbReference type="SAM" id="MobiDB-lite"/>
    </source>
</evidence>
<dbReference type="EMBL" id="HBJA01091157">
    <property type="protein sequence ID" value="CAE0820555.1"/>
    <property type="molecule type" value="Transcribed_RNA"/>
</dbReference>
<organism evidence="2">
    <name type="scientific">Eutreptiella gymnastica</name>
    <dbReference type="NCBI Taxonomy" id="73025"/>
    <lineage>
        <taxon>Eukaryota</taxon>
        <taxon>Discoba</taxon>
        <taxon>Euglenozoa</taxon>
        <taxon>Euglenida</taxon>
        <taxon>Spirocuta</taxon>
        <taxon>Euglenophyceae</taxon>
        <taxon>Eutreptiales</taxon>
        <taxon>Eutreptiaceae</taxon>
        <taxon>Eutreptiella</taxon>
    </lineage>
</organism>
<evidence type="ECO:0000313" key="2">
    <source>
        <dbReference type="EMBL" id="CAE0820555.1"/>
    </source>
</evidence>
<feature type="compositionally biased region" description="Low complexity" evidence="1">
    <location>
        <begin position="200"/>
        <end position="220"/>
    </location>
</feature>